<proteinExistence type="predicted"/>
<dbReference type="Proteomes" id="UP001501576">
    <property type="component" value="Unassembled WGS sequence"/>
</dbReference>
<sequence>MSADSSAGQHAAALRAQAVPRGLWRRLLAVVGMDRAGARLEAEATCWDAGEEGERRTRELLKATLVLEGWGVLHDRRIPGARKANADHVLVAPSTRVFLVDSKLWHGRARVRVVGGRLAHGDVDKAKEVEKVLFETRLVERALGVAVTPLVAMHNAPVDGGGFIVRGVPVVPADRLVELLRRNAGRPDPVRARVLAERARRVLPRYVE</sequence>
<dbReference type="RefSeq" id="WP_346160801.1">
    <property type="nucleotide sequence ID" value="NZ_BAAABZ010000071.1"/>
</dbReference>
<name>A0ABN1DWS7_9ACTN</name>
<keyword evidence="3" id="KW-1185">Reference proteome</keyword>
<protein>
    <recommendedName>
        <fullName evidence="1">NERD domain-containing protein</fullName>
    </recommendedName>
</protein>
<dbReference type="EMBL" id="BAAABZ010000071">
    <property type="protein sequence ID" value="GAA0554181.1"/>
    <property type="molecule type" value="Genomic_DNA"/>
</dbReference>
<evidence type="ECO:0000313" key="2">
    <source>
        <dbReference type="EMBL" id="GAA0554181.1"/>
    </source>
</evidence>
<dbReference type="Pfam" id="PF08378">
    <property type="entry name" value="NERD"/>
    <property type="match status" value="1"/>
</dbReference>
<accession>A0ABN1DWS7</accession>
<gene>
    <name evidence="2" type="ORF">GCM10010390_65320</name>
</gene>
<comment type="caution">
    <text evidence="2">The sequence shown here is derived from an EMBL/GenBank/DDBJ whole genome shotgun (WGS) entry which is preliminary data.</text>
</comment>
<organism evidence="2 3">
    <name type="scientific">Streptomyces mordarskii</name>
    <dbReference type="NCBI Taxonomy" id="1226758"/>
    <lineage>
        <taxon>Bacteria</taxon>
        <taxon>Bacillati</taxon>
        <taxon>Actinomycetota</taxon>
        <taxon>Actinomycetes</taxon>
        <taxon>Kitasatosporales</taxon>
        <taxon>Streptomycetaceae</taxon>
        <taxon>Streptomyces</taxon>
    </lineage>
</organism>
<feature type="domain" description="NERD" evidence="1">
    <location>
        <begin position="49"/>
        <end position="151"/>
    </location>
</feature>
<evidence type="ECO:0000313" key="3">
    <source>
        <dbReference type="Proteomes" id="UP001501576"/>
    </source>
</evidence>
<reference evidence="2 3" key="1">
    <citation type="journal article" date="2019" name="Int. J. Syst. Evol. Microbiol.">
        <title>The Global Catalogue of Microorganisms (GCM) 10K type strain sequencing project: providing services to taxonomists for standard genome sequencing and annotation.</title>
        <authorList>
            <consortium name="The Broad Institute Genomics Platform"/>
            <consortium name="The Broad Institute Genome Sequencing Center for Infectious Disease"/>
            <person name="Wu L."/>
            <person name="Ma J."/>
        </authorList>
    </citation>
    <scope>NUCLEOTIDE SEQUENCE [LARGE SCALE GENOMIC DNA]</scope>
    <source>
        <strain evidence="2 3">JCM 5052</strain>
    </source>
</reference>
<evidence type="ECO:0000259" key="1">
    <source>
        <dbReference type="Pfam" id="PF08378"/>
    </source>
</evidence>
<dbReference type="InterPro" id="IPR011528">
    <property type="entry name" value="NERD"/>
</dbReference>